<dbReference type="OrthoDB" id="6003230at2"/>
<dbReference type="Gene3D" id="1.25.40.20">
    <property type="entry name" value="Ankyrin repeat-containing domain"/>
    <property type="match status" value="1"/>
</dbReference>
<evidence type="ECO:0000313" key="4">
    <source>
        <dbReference type="Proteomes" id="UP000295293"/>
    </source>
</evidence>
<evidence type="ECO:0000313" key="3">
    <source>
        <dbReference type="EMBL" id="TDR45700.1"/>
    </source>
</evidence>
<sequence length="303" mass="33362">MSRRKAKNRYGRTLLTEASKFDCSPEAVRRLIPLCRIHERNLALCKAAKNGNLAVVLELIPRCDARAGDSKALRLAAMYGHLDVVNALIPVSDVAEGNNRPLFWAAVRGHIEIVRALIPFSDPTVNNNSALSAAAERGNLKIVQILVPLSDPKANHSEALRRAAAAGHREIVAALIPVSDPKANNSQALRMAAEYDQVDVIGMLLPLSDAVNVFRELLNALVEIVRQHGIEEVEQQQLYHPPLRDIKALIPHLEDDFLDRAVLDLPAGLANLLPRLCVRRDRLVVREATAPYAAATPCRRRSL</sequence>
<gene>
    <name evidence="3" type="ORF">DFR29_104128</name>
</gene>
<comment type="caution">
    <text evidence="3">The sequence shown here is derived from an EMBL/GenBank/DDBJ whole genome shotgun (WGS) entry which is preliminary data.</text>
</comment>
<keyword evidence="1" id="KW-0677">Repeat</keyword>
<dbReference type="InterPro" id="IPR050889">
    <property type="entry name" value="Dendritic_Spine_Reg/Scaffold"/>
</dbReference>
<proteinExistence type="predicted"/>
<protein>
    <submittedName>
        <fullName evidence="3">Ankyrin repeat protein</fullName>
    </submittedName>
</protein>
<keyword evidence="4" id="KW-1185">Reference proteome</keyword>
<dbReference type="RefSeq" id="WP_133818068.1">
    <property type="nucleotide sequence ID" value="NZ_SNZH01000004.1"/>
</dbReference>
<dbReference type="InterPro" id="IPR036770">
    <property type="entry name" value="Ankyrin_rpt-contain_sf"/>
</dbReference>
<evidence type="ECO:0000256" key="2">
    <source>
        <dbReference type="ARBA" id="ARBA00023043"/>
    </source>
</evidence>
<name>A0A4R6Z299_9GAMM</name>
<organism evidence="3 4">
    <name type="scientific">Tahibacter aquaticus</name>
    <dbReference type="NCBI Taxonomy" id="520092"/>
    <lineage>
        <taxon>Bacteria</taxon>
        <taxon>Pseudomonadati</taxon>
        <taxon>Pseudomonadota</taxon>
        <taxon>Gammaproteobacteria</taxon>
        <taxon>Lysobacterales</taxon>
        <taxon>Rhodanobacteraceae</taxon>
        <taxon>Tahibacter</taxon>
    </lineage>
</organism>
<dbReference type="InterPro" id="IPR002110">
    <property type="entry name" value="Ankyrin_rpt"/>
</dbReference>
<dbReference type="PANTHER" id="PTHR24166:SF48">
    <property type="entry name" value="PROTEIN VAPYRIN"/>
    <property type="match status" value="1"/>
</dbReference>
<dbReference type="PANTHER" id="PTHR24166">
    <property type="entry name" value="ROLLING PEBBLES, ISOFORM B"/>
    <property type="match status" value="1"/>
</dbReference>
<reference evidence="3 4" key="1">
    <citation type="submission" date="2019-03" db="EMBL/GenBank/DDBJ databases">
        <title>Genomic Encyclopedia of Type Strains, Phase IV (KMG-IV): sequencing the most valuable type-strain genomes for metagenomic binning, comparative biology and taxonomic classification.</title>
        <authorList>
            <person name="Goeker M."/>
        </authorList>
    </citation>
    <scope>NUCLEOTIDE SEQUENCE [LARGE SCALE GENOMIC DNA]</scope>
    <source>
        <strain evidence="3 4">DSM 21667</strain>
    </source>
</reference>
<dbReference type="SUPFAM" id="SSF48403">
    <property type="entry name" value="Ankyrin repeat"/>
    <property type="match status" value="1"/>
</dbReference>
<dbReference type="Proteomes" id="UP000295293">
    <property type="component" value="Unassembled WGS sequence"/>
</dbReference>
<evidence type="ECO:0000256" key="1">
    <source>
        <dbReference type="ARBA" id="ARBA00022737"/>
    </source>
</evidence>
<dbReference type="EMBL" id="SNZH01000004">
    <property type="protein sequence ID" value="TDR45700.1"/>
    <property type="molecule type" value="Genomic_DNA"/>
</dbReference>
<dbReference type="AlphaFoldDB" id="A0A4R6Z299"/>
<dbReference type="SMART" id="SM00248">
    <property type="entry name" value="ANK"/>
    <property type="match status" value="6"/>
</dbReference>
<keyword evidence="2" id="KW-0040">ANK repeat</keyword>
<accession>A0A4R6Z299</accession>
<dbReference type="Pfam" id="PF12796">
    <property type="entry name" value="Ank_2"/>
    <property type="match status" value="1"/>
</dbReference>